<evidence type="ECO:0000313" key="2">
    <source>
        <dbReference type="EMBL" id="MWG33147.1"/>
    </source>
</evidence>
<feature type="transmembrane region" description="Helical" evidence="1">
    <location>
        <begin position="60"/>
        <end position="81"/>
    </location>
</feature>
<reference evidence="2 3" key="1">
    <citation type="submission" date="2019-12" db="EMBL/GenBank/DDBJ databases">
        <title>Halocatena pleomorpha gen. nov. sp. nov., an extremely halophilic archaeon of family Halobacteriaceae isolated from saltpan soil.</title>
        <authorList>
            <person name="Pal Y."/>
            <person name="Verma A."/>
            <person name="Krishnamurthi S."/>
            <person name="Kumar P."/>
        </authorList>
    </citation>
    <scope>NUCLEOTIDE SEQUENCE [LARGE SCALE GENOMIC DNA]</scope>
    <source>
        <strain evidence="2 3">JCM 16495</strain>
    </source>
</reference>
<keyword evidence="1" id="KW-1133">Transmembrane helix</keyword>
<evidence type="ECO:0000256" key="1">
    <source>
        <dbReference type="SAM" id="Phobius"/>
    </source>
</evidence>
<evidence type="ECO:0000313" key="3">
    <source>
        <dbReference type="Proteomes" id="UP000451471"/>
    </source>
</evidence>
<keyword evidence="3" id="KW-1185">Reference proteome</keyword>
<dbReference type="AlphaFoldDB" id="A0A6B0GGQ5"/>
<sequence>MFWPIYLFLGTAALLSTYQATIRVEGVYVCGAFATFLSILLGIASVNIEAHTSTGEAVSYGSEYLFIVWAGVALINIVFLVPAPFEALAEAVAGNEAGRSRNQS</sequence>
<proteinExistence type="predicted"/>
<comment type="caution">
    <text evidence="2">The sequence shown here is derived from an EMBL/GenBank/DDBJ whole genome shotgun (WGS) entry which is preliminary data.</text>
</comment>
<dbReference type="Proteomes" id="UP000451471">
    <property type="component" value="Unassembled WGS sequence"/>
</dbReference>
<keyword evidence="1" id="KW-0472">Membrane</keyword>
<protein>
    <submittedName>
        <fullName evidence="2">Uncharacterized protein</fullName>
    </submittedName>
</protein>
<name>A0A6B0GGQ5_9EURY</name>
<dbReference type="EMBL" id="WSZK01000004">
    <property type="protein sequence ID" value="MWG33147.1"/>
    <property type="molecule type" value="Genomic_DNA"/>
</dbReference>
<keyword evidence="1" id="KW-0812">Transmembrane</keyword>
<dbReference type="RefSeq" id="WP_158202881.1">
    <property type="nucleotide sequence ID" value="NZ_WSZK01000004.1"/>
</dbReference>
<accession>A0A6B0GGQ5</accession>
<organism evidence="2 3">
    <name type="scientific">Halomarina oriensis</name>
    <dbReference type="NCBI Taxonomy" id="671145"/>
    <lineage>
        <taxon>Archaea</taxon>
        <taxon>Methanobacteriati</taxon>
        <taxon>Methanobacteriota</taxon>
        <taxon>Stenosarchaea group</taxon>
        <taxon>Halobacteria</taxon>
        <taxon>Halobacteriales</taxon>
        <taxon>Natronomonadaceae</taxon>
        <taxon>Halomarina</taxon>
    </lineage>
</organism>
<gene>
    <name evidence="2" type="ORF">GQS65_01355</name>
</gene>
<feature type="transmembrane region" description="Helical" evidence="1">
    <location>
        <begin position="29"/>
        <end position="48"/>
    </location>
</feature>